<accession>A0A433U587</accession>
<feature type="non-terminal residue" evidence="1">
    <location>
        <position position="1"/>
    </location>
</feature>
<evidence type="ECO:0000313" key="1">
    <source>
        <dbReference type="EMBL" id="RUS89006.1"/>
    </source>
</evidence>
<dbReference type="OrthoDB" id="10501261at2759"/>
<evidence type="ECO:0000313" key="2">
    <source>
        <dbReference type="Proteomes" id="UP000271974"/>
    </source>
</evidence>
<proteinExistence type="predicted"/>
<reference evidence="1 2" key="1">
    <citation type="submission" date="2019-01" db="EMBL/GenBank/DDBJ databases">
        <title>A draft genome assembly of the solar-powered sea slug Elysia chlorotica.</title>
        <authorList>
            <person name="Cai H."/>
            <person name="Li Q."/>
            <person name="Fang X."/>
            <person name="Li J."/>
            <person name="Curtis N.E."/>
            <person name="Altenburger A."/>
            <person name="Shibata T."/>
            <person name="Feng M."/>
            <person name="Maeda T."/>
            <person name="Schwartz J.A."/>
            <person name="Shigenobu S."/>
            <person name="Lundholm N."/>
            <person name="Nishiyama T."/>
            <person name="Yang H."/>
            <person name="Hasebe M."/>
            <person name="Li S."/>
            <person name="Pierce S.K."/>
            <person name="Wang J."/>
        </authorList>
    </citation>
    <scope>NUCLEOTIDE SEQUENCE [LARGE SCALE GENOMIC DNA]</scope>
    <source>
        <strain evidence="1">EC2010</strain>
        <tissue evidence="1">Whole organism of an adult</tissue>
    </source>
</reference>
<dbReference type="AlphaFoldDB" id="A0A433U587"/>
<dbReference type="Proteomes" id="UP000271974">
    <property type="component" value="Unassembled WGS sequence"/>
</dbReference>
<keyword evidence="2" id="KW-1185">Reference proteome</keyword>
<gene>
    <name evidence="1" type="ORF">EGW08_003253</name>
</gene>
<name>A0A433U587_ELYCH</name>
<comment type="caution">
    <text evidence="1">The sequence shown here is derived from an EMBL/GenBank/DDBJ whole genome shotgun (WGS) entry which is preliminary data.</text>
</comment>
<sequence>NLNEDHKIFQVLSAPLVEGFEQLQALAVWRNVDAHGGAVCRRSLVCVLTRVEAFGGQLVTVWALQLELLSCIRGGAELVCEGVEREVTGYGEGGHQFRGGHKRMSRWVGIITPCEVTVVRRDDGILLSLFHILSVPLSNARATGVGQNNTANVAKCLCLGYKTNMFMNIF</sequence>
<dbReference type="EMBL" id="RQTK01000069">
    <property type="protein sequence ID" value="RUS89006.1"/>
    <property type="molecule type" value="Genomic_DNA"/>
</dbReference>
<protein>
    <submittedName>
        <fullName evidence="1">Uncharacterized protein</fullName>
    </submittedName>
</protein>
<feature type="non-terminal residue" evidence="1">
    <location>
        <position position="170"/>
    </location>
</feature>
<organism evidence="1 2">
    <name type="scientific">Elysia chlorotica</name>
    <name type="common">Eastern emerald elysia</name>
    <name type="synonym">Sea slug</name>
    <dbReference type="NCBI Taxonomy" id="188477"/>
    <lineage>
        <taxon>Eukaryota</taxon>
        <taxon>Metazoa</taxon>
        <taxon>Spiralia</taxon>
        <taxon>Lophotrochozoa</taxon>
        <taxon>Mollusca</taxon>
        <taxon>Gastropoda</taxon>
        <taxon>Heterobranchia</taxon>
        <taxon>Euthyneura</taxon>
        <taxon>Panpulmonata</taxon>
        <taxon>Sacoglossa</taxon>
        <taxon>Placobranchoidea</taxon>
        <taxon>Plakobranchidae</taxon>
        <taxon>Elysia</taxon>
    </lineage>
</organism>